<evidence type="ECO:0000256" key="3">
    <source>
        <dbReference type="ARBA" id="ARBA00022692"/>
    </source>
</evidence>
<evidence type="ECO:0000259" key="7">
    <source>
        <dbReference type="PROSITE" id="PS50850"/>
    </source>
</evidence>
<feature type="transmembrane region" description="Helical" evidence="6">
    <location>
        <begin position="109"/>
        <end position="130"/>
    </location>
</feature>
<keyword evidence="9" id="KW-1185">Reference proteome</keyword>
<dbReference type="EMBL" id="CP048286">
    <property type="protein sequence ID" value="QHW29649.1"/>
    <property type="molecule type" value="Genomic_DNA"/>
</dbReference>
<evidence type="ECO:0000313" key="9">
    <source>
        <dbReference type="Proteomes" id="UP000479114"/>
    </source>
</evidence>
<dbReference type="InterPro" id="IPR011701">
    <property type="entry name" value="MFS"/>
</dbReference>
<feature type="transmembrane region" description="Helical" evidence="6">
    <location>
        <begin position="208"/>
        <end position="228"/>
    </location>
</feature>
<feature type="transmembrane region" description="Helical" evidence="6">
    <location>
        <begin position="280"/>
        <end position="302"/>
    </location>
</feature>
<feature type="domain" description="Major facilitator superfamily (MFS) profile" evidence="7">
    <location>
        <begin position="18"/>
        <end position="478"/>
    </location>
</feature>
<dbReference type="Pfam" id="PF07690">
    <property type="entry name" value="MFS_1"/>
    <property type="match status" value="1"/>
</dbReference>
<gene>
    <name evidence="8" type="ORF">GZH47_01555</name>
</gene>
<dbReference type="AlphaFoldDB" id="A0A6C0NTV4"/>
<dbReference type="Gene3D" id="1.20.1250.20">
    <property type="entry name" value="MFS general substrate transporter like domains"/>
    <property type="match status" value="1"/>
</dbReference>
<dbReference type="PANTHER" id="PTHR42718:SF39">
    <property type="entry name" value="ACTINORHODIN TRANSPORTER-RELATED"/>
    <property type="match status" value="1"/>
</dbReference>
<dbReference type="CDD" id="cd17321">
    <property type="entry name" value="MFS_MMR_MDR_like"/>
    <property type="match status" value="1"/>
</dbReference>
<proteinExistence type="predicted"/>
<dbReference type="PRINTS" id="PR01036">
    <property type="entry name" value="TCRTETB"/>
</dbReference>
<feature type="transmembrane region" description="Helical" evidence="6">
    <location>
        <begin position="52"/>
        <end position="71"/>
    </location>
</feature>
<dbReference type="Gene3D" id="1.20.1720.10">
    <property type="entry name" value="Multidrug resistance protein D"/>
    <property type="match status" value="1"/>
</dbReference>
<feature type="transmembrane region" description="Helical" evidence="6">
    <location>
        <begin position="16"/>
        <end position="40"/>
    </location>
</feature>
<evidence type="ECO:0000256" key="1">
    <source>
        <dbReference type="ARBA" id="ARBA00004651"/>
    </source>
</evidence>
<feature type="transmembrane region" description="Helical" evidence="6">
    <location>
        <begin position="411"/>
        <end position="433"/>
    </location>
</feature>
<keyword evidence="2" id="KW-0813">Transport</keyword>
<dbReference type="KEGG" id="prz:GZH47_01555"/>
<sequence>MNQPGNVGPVLDARRWLSLSIVILATFMVVLDTFIVNVALPSIEEGLHADFAKLQLVVAAYVLGYAVLLVTGGRMGDLFGRKAMFLSGVAGFVAASAWCGFSGSAEMLIAARIAQGISAAAMVPQVLSIIQVMFPAEEKGKALGIYGGVLGLGAIAGQIAGGLLLKADWWGLGWRLVFLVNIPVGILAFVAAVLLLQESRASERKRIDLVGVGLLTIGLGLFIYPLVVGREEGWPLWTFISLVVALPVIAGFVRYENGLLRRGASPLLPMTLFRDRSFRIGMVIALAFYSGNAALYLILSIFMQMGRGAEPLQSAYAFIPMGIGYFTASLLGPMLKKRWGNKVLLVGALLMAIGYLLVIAVLGGLTGLGIGELFVPLLIAGLGQGAVASPLIHTVLAGVQGPHAGAASGVLSTFTQVAQAIGIAVIGTLYQSLQEHFARGGAAPGDASVETMRWSLAVIIALAALTFLLLAALGRQRRAAEGRAGTVRADLFLRSAWPKRITEADQKIDYKDQRP</sequence>
<protein>
    <submittedName>
        <fullName evidence="8">MFS transporter</fullName>
    </submittedName>
</protein>
<dbReference type="GO" id="GO:0005886">
    <property type="term" value="C:plasma membrane"/>
    <property type="evidence" value="ECO:0007669"/>
    <property type="project" value="UniProtKB-SubCell"/>
</dbReference>
<keyword evidence="4 6" id="KW-1133">Transmembrane helix</keyword>
<dbReference type="InterPro" id="IPR020846">
    <property type="entry name" value="MFS_dom"/>
</dbReference>
<dbReference type="InterPro" id="IPR036259">
    <property type="entry name" value="MFS_trans_sf"/>
</dbReference>
<dbReference type="PANTHER" id="PTHR42718">
    <property type="entry name" value="MAJOR FACILITATOR SUPERFAMILY MULTIDRUG TRANSPORTER MFSC"/>
    <property type="match status" value="1"/>
</dbReference>
<evidence type="ECO:0000256" key="2">
    <source>
        <dbReference type="ARBA" id="ARBA00022448"/>
    </source>
</evidence>
<evidence type="ECO:0000256" key="5">
    <source>
        <dbReference type="ARBA" id="ARBA00023136"/>
    </source>
</evidence>
<keyword evidence="5 6" id="KW-0472">Membrane</keyword>
<feature type="transmembrane region" description="Helical" evidence="6">
    <location>
        <begin position="343"/>
        <end position="365"/>
    </location>
</feature>
<dbReference type="RefSeq" id="WP_162638219.1">
    <property type="nucleotide sequence ID" value="NZ_CP048286.1"/>
</dbReference>
<feature type="transmembrane region" description="Helical" evidence="6">
    <location>
        <begin position="314"/>
        <end position="331"/>
    </location>
</feature>
<evidence type="ECO:0000313" key="8">
    <source>
        <dbReference type="EMBL" id="QHW29649.1"/>
    </source>
</evidence>
<evidence type="ECO:0000256" key="6">
    <source>
        <dbReference type="SAM" id="Phobius"/>
    </source>
</evidence>
<feature type="transmembrane region" description="Helical" evidence="6">
    <location>
        <begin position="83"/>
        <end position="103"/>
    </location>
</feature>
<comment type="subcellular location">
    <subcellularLocation>
        <location evidence="1">Cell membrane</location>
        <topology evidence="1">Multi-pass membrane protein</topology>
    </subcellularLocation>
</comment>
<name>A0A6C0NTV4_9BACL</name>
<evidence type="ECO:0000256" key="4">
    <source>
        <dbReference type="ARBA" id="ARBA00022989"/>
    </source>
</evidence>
<feature type="transmembrane region" description="Helical" evidence="6">
    <location>
        <begin position="453"/>
        <end position="473"/>
    </location>
</feature>
<keyword evidence="3 6" id="KW-0812">Transmembrane</keyword>
<dbReference type="SUPFAM" id="SSF103473">
    <property type="entry name" value="MFS general substrate transporter"/>
    <property type="match status" value="1"/>
</dbReference>
<reference evidence="8 9" key="1">
    <citation type="submission" date="2020-02" db="EMBL/GenBank/DDBJ databases">
        <title>Paenibacillus sp. nov., isolated from rhizosphere soil of tomato.</title>
        <authorList>
            <person name="Weon H.-Y."/>
            <person name="Lee S.A."/>
        </authorList>
    </citation>
    <scope>NUCLEOTIDE SEQUENCE [LARGE SCALE GENOMIC DNA]</scope>
    <source>
        <strain evidence="8 9">14171R-81</strain>
    </source>
</reference>
<dbReference type="PROSITE" id="PS50850">
    <property type="entry name" value="MFS"/>
    <property type="match status" value="1"/>
</dbReference>
<accession>A0A6C0NTV4</accession>
<dbReference type="GO" id="GO:0022857">
    <property type="term" value="F:transmembrane transporter activity"/>
    <property type="evidence" value="ECO:0007669"/>
    <property type="project" value="InterPro"/>
</dbReference>
<feature type="transmembrane region" description="Helical" evidence="6">
    <location>
        <begin position="377"/>
        <end position="399"/>
    </location>
</feature>
<feature type="transmembrane region" description="Helical" evidence="6">
    <location>
        <begin position="234"/>
        <end position="253"/>
    </location>
</feature>
<dbReference type="Proteomes" id="UP000479114">
    <property type="component" value="Chromosome"/>
</dbReference>
<feature type="transmembrane region" description="Helical" evidence="6">
    <location>
        <begin position="176"/>
        <end position="196"/>
    </location>
</feature>
<organism evidence="8 9">
    <name type="scientific">Paenibacillus rhizovicinus</name>
    <dbReference type="NCBI Taxonomy" id="2704463"/>
    <lineage>
        <taxon>Bacteria</taxon>
        <taxon>Bacillati</taxon>
        <taxon>Bacillota</taxon>
        <taxon>Bacilli</taxon>
        <taxon>Bacillales</taxon>
        <taxon>Paenibacillaceae</taxon>
        <taxon>Paenibacillus</taxon>
    </lineage>
</organism>
<feature type="transmembrane region" description="Helical" evidence="6">
    <location>
        <begin position="142"/>
        <end position="164"/>
    </location>
</feature>